<dbReference type="InterPro" id="IPR052031">
    <property type="entry name" value="Membrane_Transporter-Flippase"/>
</dbReference>
<dbReference type="PANTHER" id="PTHR43549">
    <property type="entry name" value="MULTIDRUG RESISTANCE PROTEIN YPNP-RELATED"/>
    <property type="match status" value="1"/>
</dbReference>
<organism evidence="8 9">
    <name type="scientific">Jingyaoa shaoxingensis</name>
    <dbReference type="NCBI Taxonomy" id="2763671"/>
    <lineage>
        <taxon>Bacteria</taxon>
        <taxon>Bacillati</taxon>
        <taxon>Bacillota</taxon>
        <taxon>Clostridia</taxon>
        <taxon>Lachnospirales</taxon>
        <taxon>Lachnospiraceae</taxon>
        <taxon>Jingyaoa</taxon>
    </lineage>
</organism>
<name>A0ABR7N8K4_9FIRM</name>
<dbReference type="RefSeq" id="WP_249307761.1">
    <property type="nucleotide sequence ID" value="NZ_JACRSZ010000005.1"/>
</dbReference>
<dbReference type="Pfam" id="PF01554">
    <property type="entry name" value="MatE"/>
    <property type="match status" value="2"/>
</dbReference>
<feature type="transmembrane region" description="Helical" evidence="7">
    <location>
        <begin position="316"/>
        <end position="336"/>
    </location>
</feature>
<feature type="transmembrane region" description="Helical" evidence="7">
    <location>
        <begin position="57"/>
        <end position="80"/>
    </location>
</feature>
<dbReference type="InterPro" id="IPR048279">
    <property type="entry name" value="MdtK-like"/>
</dbReference>
<dbReference type="NCBIfam" id="TIGR00797">
    <property type="entry name" value="matE"/>
    <property type="match status" value="1"/>
</dbReference>
<accession>A0ABR7N8K4</accession>
<keyword evidence="4 7" id="KW-0812">Transmembrane</keyword>
<feature type="transmembrane region" description="Helical" evidence="7">
    <location>
        <begin position="356"/>
        <end position="374"/>
    </location>
</feature>
<dbReference type="Proteomes" id="UP000657421">
    <property type="component" value="Unassembled WGS sequence"/>
</dbReference>
<evidence type="ECO:0000313" key="8">
    <source>
        <dbReference type="EMBL" id="MBC8572732.1"/>
    </source>
</evidence>
<evidence type="ECO:0000256" key="7">
    <source>
        <dbReference type="SAM" id="Phobius"/>
    </source>
</evidence>
<evidence type="ECO:0000256" key="5">
    <source>
        <dbReference type="ARBA" id="ARBA00022989"/>
    </source>
</evidence>
<dbReference type="EMBL" id="JACRSZ010000005">
    <property type="protein sequence ID" value="MBC8572732.1"/>
    <property type="molecule type" value="Genomic_DNA"/>
</dbReference>
<evidence type="ECO:0000313" key="9">
    <source>
        <dbReference type="Proteomes" id="UP000657421"/>
    </source>
</evidence>
<keyword evidence="9" id="KW-1185">Reference proteome</keyword>
<protein>
    <submittedName>
        <fullName evidence="8">MATE family efflux transporter</fullName>
    </submittedName>
</protein>
<evidence type="ECO:0000256" key="3">
    <source>
        <dbReference type="ARBA" id="ARBA00022475"/>
    </source>
</evidence>
<dbReference type="PANTHER" id="PTHR43549:SF3">
    <property type="entry name" value="MULTIDRUG RESISTANCE PROTEIN YPNP-RELATED"/>
    <property type="match status" value="1"/>
</dbReference>
<comment type="subcellular location">
    <subcellularLocation>
        <location evidence="1">Cell membrane</location>
        <topology evidence="1">Multi-pass membrane protein</topology>
    </subcellularLocation>
</comment>
<feature type="transmembrane region" description="Helical" evidence="7">
    <location>
        <begin position="134"/>
        <end position="158"/>
    </location>
</feature>
<comment type="caution">
    <text evidence="8">The sequence shown here is derived from an EMBL/GenBank/DDBJ whole genome shotgun (WGS) entry which is preliminary data.</text>
</comment>
<feature type="transmembrane region" description="Helical" evidence="7">
    <location>
        <begin position="411"/>
        <end position="436"/>
    </location>
</feature>
<dbReference type="PIRSF" id="PIRSF006603">
    <property type="entry name" value="DinF"/>
    <property type="match status" value="1"/>
</dbReference>
<feature type="transmembrane region" description="Helical" evidence="7">
    <location>
        <begin position="92"/>
        <end position="114"/>
    </location>
</feature>
<keyword evidence="6 7" id="KW-0472">Membrane</keyword>
<dbReference type="CDD" id="cd13138">
    <property type="entry name" value="MATE_yoeA_like"/>
    <property type="match status" value="1"/>
</dbReference>
<evidence type="ECO:0000256" key="6">
    <source>
        <dbReference type="ARBA" id="ARBA00023136"/>
    </source>
</evidence>
<evidence type="ECO:0000256" key="1">
    <source>
        <dbReference type="ARBA" id="ARBA00004651"/>
    </source>
</evidence>
<evidence type="ECO:0000256" key="2">
    <source>
        <dbReference type="ARBA" id="ARBA00022448"/>
    </source>
</evidence>
<gene>
    <name evidence="8" type="ORF">H8716_06485</name>
</gene>
<sequence length="447" mass="48155">MEKNMTTGSPGKNILYFALPVFAGNLFQQIYNVVDTVIVGKFVSTEALAAVGSTGTINFMILGFMTGLMAGITVLTSQRFGAGDMNGMRKSVVSAGMIALAATIILTAISLLGMHRLLVLMNTPDDIFDDAYRYIMIICAGILVQALYNLFACILRALGNSKVPLYFLLFSASMNIVLDLVSIIVLKMGVAGAAYATVISQGVSAVLCLIYIIKKVPILRLNKEDLHVESRLVKNQLSVGLPMAFQYSITAIGTTMVQMALNTLGSTYVAAFTAASKCEQMSGQAYIALGSAIATFAAQNVGAGRYDRVRKGFARATEFGFAFSIVMGIVMYYWGYVVTGLFVSGDASQIQGMVDTYMKFTALFLFPLTIVNVYRNGIQGMGYGLLPMMAGVAELLGRGSVALIAIHYHSYAGVCLASPMAWILASTLLLIMYFAIMRKHPVKKKSE</sequence>
<feature type="transmembrane region" description="Helical" evidence="7">
    <location>
        <begin position="192"/>
        <end position="213"/>
    </location>
</feature>
<evidence type="ECO:0000256" key="4">
    <source>
        <dbReference type="ARBA" id="ARBA00022692"/>
    </source>
</evidence>
<feature type="transmembrane region" description="Helical" evidence="7">
    <location>
        <begin position="386"/>
        <end position="405"/>
    </location>
</feature>
<keyword evidence="3" id="KW-1003">Cell membrane</keyword>
<keyword evidence="5 7" id="KW-1133">Transmembrane helix</keyword>
<reference evidence="8 9" key="1">
    <citation type="submission" date="2020-08" db="EMBL/GenBank/DDBJ databases">
        <title>Genome public.</title>
        <authorList>
            <person name="Liu C."/>
            <person name="Sun Q."/>
        </authorList>
    </citation>
    <scope>NUCLEOTIDE SEQUENCE [LARGE SCALE GENOMIC DNA]</scope>
    <source>
        <strain evidence="8 9">NSJ-46</strain>
    </source>
</reference>
<keyword evidence="2" id="KW-0813">Transport</keyword>
<proteinExistence type="predicted"/>
<dbReference type="InterPro" id="IPR002528">
    <property type="entry name" value="MATE_fam"/>
</dbReference>
<feature type="transmembrane region" description="Helical" evidence="7">
    <location>
        <begin position="165"/>
        <end position="186"/>
    </location>
</feature>